<evidence type="ECO:0000256" key="6">
    <source>
        <dbReference type="ARBA" id="ARBA00022989"/>
    </source>
</evidence>
<dbReference type="PANTHER" id="PTHR11328:SF24">
    <property type="entry name" value="MAJOR FACILITATOR SUPERFAMILY (MFS) PROFILE DOMAIN-CONTAINING PROTEIN"/>
    <property type="match status" value="1"/>
</dbReference>
<evidence type="ECO:0000256" key="5">
    <source>
        <dbReference type="ARBA" id="ARBA00022692"/>
    </source>
</evidence>
<dbReference type="Proteomes" id="UP000663879">
    <property type="component" value="Unassembled WGS sequence"/>
</dbReference>
<evidence type="ECO:0000256" key="4">
    <source>
        <dbReference type="ARBA" id="ARBA00022475"/>
    </source>
</evidence>
<dbReference type="GO" id="GO:0015293">
    <property type="term" value="F:symporter activity"/>
    <property type="evidence" value="ECO:0007669"/>
    <property type="project" value="InterPro"/>
</dbReference>
<keyword evidence="10" id="KW-1185">Reference proteome</keyword>
<dbReference type="AlphaFoldDB" id="A0A813NHI4"/>
<feature type="transmembrane region" description="Helical" evidence="8">
    <location>
        <begin position="117"/>
        <end position="135"/>
    </location>
</feature>
<dbReference type="GO" id="GO:0008643">
    <property type="term" value="P:carbohydrate transport"/>
    <property type="evidence" value="ECO:0007669"/>
    <property type="project" value="InterPro"/>
</dbReference>
<dbReference type="Gene3D" id="1.20.1250.20">
    <property type="entry name" value="MFS general substrate transporter like domains"/>
    <property type="match status" value="1"/>
</dbReference>
<keyword evidence="6 8" id="KW-1133">Transmembrane helix</keyword>
<keyword evidence="7 8" id="KW-0472">Membrane</keyword>
<dbReference type="SUPFAM" id="SSF103473">
    <property type="entry name" value="MFS general substrate transporter"/>
    <property type="match status" value="1"/>
</dbReference>
<feature type="transmembrane region" description="Helical" evidence="8">
    <location>
        <begin position="338"/>
        <end position="357"/>
    </location>
</feature>
<sequence>MMMEIESDNSYSDYSSKKKKFTLKRKLEFESQGLLKKEDGKLTLWQKLCFAVGGIPYQMCGNALGLFISPFLLEVAQIRPKQVSIILFSGRGWDAITDPLIGFFVNRTNTRLGKLRPWILFPSPLAIFCYFMIWYVPDIDRSSKTFWYLIFYCLFQTFLSCLHVPYTSLTMYLTHNQSERDSATGYRMVFEVFGVLLAAIIQGIIISIYGLSTNCNSTTQSPRITSPIQNYSLPIDRVVYKPILEDDSKTLGDGYLVSAGIMSFIYLICCITTFFGTKEMKDVITDKNKEFIKSLQVVFRHKSYITLLLTFLFNSLAVQLVQSNLALYCKYTVNAGDQYQYLIIVLLVSSILSLPIWQFSMIKYGKKTTYAIGLSLLIPNLFILLYIENSIWIMYIVCIISGMGIAVNFLLPWSMLPDVVDEFMVRFGERKESIFYSFYVFFTKLSSGVAVGASTLVLEYAGYVDCSDGCCKQPNSVSLALRMLIVPGPVILLLIALTFLWKHPIDEYRRKELKEKLDMIRNETESKL</sequence>
<feature type="transmembrane region" description="Helical" evidence="8">
    <location>
        <begin position="188"/>
        <end position="211"/>
    </location>
</feature>
<gene>
    <name evidence="9" type="ORF">OXX778_LOCUS3084</name>
</gene>
<reference evidence="9" key="1">
    <citation type="submission" date="2021-02" db="EMBL/GenBank/DDBJ databases">
        <authorList>
            <person name="Nowell W R."/>
        </authorList>
    </citation>
    <scope>NUCLEOTIDE SEQUENCE</scope>
    <source>
        <strain evidence="9">Ploen Becks lab</strain>
    </source>
</reference>
<dbReference type="Pfam" id="PF13347">
    <property type="entry name" value="MFS_2"/>
    <property type="match status" value="1"/>
</dbReference>
<accession>A0A813NHI4</accession>
<keyword evidence="4" id="KW-1003">Cell membrane</keyword>
<dbReference type="InterPro" id="IPR036259">
    <property type="entry name" value="MFS_trans_sf"/>
</dbReference>
<feature type="transmembrane region" description="Helical" evidence="8">
    <location>
        <begin position="255"/>
        <end position="276"/>
    </location>
</feature>
<evidence type="ECO:0000313" key="9">
    <source>
        <dbReference type="EMBL" id="CAF0735168.1"/>
    </source>
</evidence>
<comment type="subcellular location">
    <subcellularLocation>
        <location evidence="1">Cell membrane</location>
        <topology evidence="1">Multi-pass membrane protein</topology>
    </subcellularLocation>
</comment>
<dbReference type="PANTHER" id="PTHR11328">
    <property type="entry name" value="MAJOR FACILITATOR SUPERFAMILY DOMAIN-CONTAINING PROTEIN"/>
    <property type="match status" value="1"/>
</dbReference>
<evidence type="ECO:0000256" key="2">
    <source>
        <dbReference type="ARBA" id="ARBA00008335"/>
    </source>
</evidence>
<dbReference type="FunFam" id="1.20.1250.20:FF:000183">
    <property type="entry name" value="sodium-dependent lysophosphatidylcholine symporter 1 isoform X2"/>
    <property type="match status" value="1"/>
</dbReference>
<feature type="transmembrane region" description="Helical" evidence="8">
    <location>
        <begin position="297"/>
        <end position="318"/>
    </location>
</feature>
<feature type="transmembrane region" description="Helical" evidence="8">
    <location>
        <begin position="147"/>
        <end position="167"/>
    </location>
</feature>
<feature type="transmembrane region" description="Helical" evidence="8">
    <location>
        <begin position="393"/>
        <end position="413"/>
    </location>
</feature>
<keyword evidence="5 8" id="KW-0812">Transmembrane</keyword>
<evidence type="ECO:0000256" key="1">
    <source>
        <dbReference type="ARBA" id="ARBA00004651"/>
    </source>
</evidence>
<feature type="transmembrane region" description="Helical" evidence="8">
    <location>
        <begin position="434"/>
        <end position="457"/>
    </location>
</feature>
<comment type="caution">
    <text evidence="9">The sequence shown here is derived from an EMBL/GenBank/DDBJ whole genome shotgun (WGS) entry which is preliminary data.</text>
</comment>
<feature type="transmembrane region" description="Helical" evidence="8">
    <location>
        <begin position="369"/>
        <end position="387"/>
    </location>
</feature>
<dbReference type="GO" id="GO:0005886">
    <property type="term" value="C:plasma membrane"/>
    <property type="evidence" value="ECO:0007669"/>
    <property type="project" value="UniProtKB-SubCell"/>
</dbReference>
<dbReference type="EMBL" id="CAJNOC010000261">
    <property type="protein sequence ID" value="CAF0735168.1"/>
    <property type="molecule type" value="Genomic_DNA"/>
</dbReference>
<organism evidence="9 10">
    <name type="scientific">Brachionus calyciflorus</name>
    <dbReference type="NCBI Taxonomy" id="104777"/>
    <lineage>
        <taxon>Eukaryota</taxon>
        <taxon>Metazoa</taxon>
        <taxon>Spiralia</taxon>
        <taxon>Gnathifera</taxon>
        <taxon>Rotifera</taxon>
        <taxon>Eurotatoria</taxon>
        <taxon>Monogononta</taxon>
        <taxon>Pseudotrocha</taxon>
        <taxon>Ploima</taxon>
        <taxon>Brachionidae</taxon>
        <taxon>Brachionus</taxon>
    </lineage>
</organism>
<evidence type="ECO:0000256" key="7">
    <source>
        <dbReference type="ARBA" id="ARBA00023136"/>
    </source>
</evidence>
<proteinExistence type="inferred from homology"/>
<dbReference type="OrthoDB" id="197206at2759"/>
<dbReference type="InterPro" id="IPR039672">
    <property type="entry name" value="MFS_2"/>
</dbReference>
<keyword evidence="3" id="KW-0813">Transport</keyword>
<comment type="similarity">
    <text evidence="2">Belongs to the major facilitator superfamily.</text>
</comment>
<feature type="transmembrane region" description="Helical" evidence="8">
    <location>
        <begin position="477"/>
        <end position="501"/>
    </location>
</feature>
<evidence type="ECO:0000256" key="8">
    <source>
        <dbReference type="SAM" id="Phobius"/>
    </source>
</evidence>
<name>A0A813NHI4_9BILA</name>
<evidence type="ECO:0000256" key="3">
    <source>
        <dbReference type="ARBA" id="ARBA00022448"/>
    </source>
</evidence>
<protein>
    <submittedName>
        <fullName evidence="9">Uncharacterized protein</fullName>
    </submittedName>
</protein>
<evidence type="ECO:0000313" key="10">
    <source>
        <dbReference type="Proteomes" id="UP000663879"/>
    </source>
</evidence>